<organism evidence="9 10">
    <name type="scientific">Bacillus safensis</name>
    <dbReference type="NCBI Taxonomy" id="561879"/>
    <lineage>
        <taxon>Bacteria</taxon>
        <taxon>Bacillati</taxon>
        <taxon>Bacillota</taxon>
        <taxon>Bacilli</taxon>
        <taxon>Bacillales</taxon>
        <taxon>Bacillaceae</taxon>
        <taxon>Bacillus</taxon>
    </lineage>
</organism>
<proteinExistence type="predicted"/>
<evidence type="ECO:0000256" key="1">
    <source>
        <dbReference type="ARBA" id="ARBA00004651"/>
    </source>
</evidence>
<keyword evidence="2" id="KW-0813">Transport</keyword>
<evidence type="ECO:0000256" key="6">
    <source>
        <dbReference type="ARBA" id="ARBA00023136"/>
    </source>
</evidence>
<feature type="domain" description="ABC transmembrane type-1" evidence="8">
    <location>
        <begin position="7"/>
        <end position="86"/>
    </location>
</feature>
<dbReference type="EMBL" id="AP021906">
    <property type="protein sequence ID" value="BBP91058.1"/>
    <property type="molecule type" value="Genomic_DNA"/>
</dbReference>
<evidence type="ECO:0000256" key="3">
    <source>
        <dbReference type="ARBA" id="ARBA00022475"/>
    </source>
</evidence>
<keyword evidence="3" id="KW-1003">Cell membrane</keyword>
<dbReference type="Gene3D" id="1.10.3720.10">
    <property type="entry name" value="MetI-like"/>
    <property type="match status" value="1"/>
</dbReference>
<dbReference type="GO" id="GO:0022857">
    <property type="term" value="F:transmembrane transporter activity"/>
    <property type="evidence" value="ECO:0007669"/>
    <property type="project" value="InterPro"/>
</dbReference>
<evidence type="ECO:0000313" key="10">
    <source>
        <dbReference type="Proteomes" id="UP000464658"/>
    </source>
</evidence>
<evidence type="ECO:0000256" key="2">
    <source>
        <dbReference type="ARBA" id="ARBA00022448"/>
    </source>
</evidence>
<comment type="subcellular location">
    <subcellularLocation>
        <location evidence="1">Cell membrane</location>
        <topology evidence="1">Multi-pass membrane protein</topology>
    </subcellularLocation>
</comment>
<keyword evidence="5 7" id="KW-1133">Transmembrane helix</keyword>
<dbReference type="GO" id="GO:0043190">
    <property type="term" value="C:ATP-binding cassette (ABC) transporter complex"/>
    <property type="evidence" value="ECO:0007669"/>
    <property type="project" value="InterPro"/>
</dbReference>
<keyword evidence="6 7" id="KW-0472">Membrane</keyword>
<dbReference type="PANTHER" id="PTHR30614">
    <property type="entry name" value="MEMBRANE COMPONENT OF AMINO ACID ABC TRANSPORTER"/>
    <property type="match status" value="1"/>
</dbReference>
<evidence type="ECO:0000256" key="4">
    <source>
        <dbReference type="ARBA" id="ARBA00022692"/>
    </source>
</evidence>
<dbReference type="InterPro" id="IPR010065">
    <property type="entry name" value="AA_ABC_transptr_permease_3TM"/>
</dbReference>
<evidence type="ECO:0000313" key="9">
    <source>
        <dbReference type="EMBL" id="BBP91058.1"/>
    </source>
</evidence>
<dbReference type="Proteomes" id="UP000464658">
    <property type="component" value="Chromosome"/>
</dbReference>
<evidence type="ECO:0000256" key="7">
    <source>
        <dbReference type="SAM" id="Phobius"/>
    </source>
</evidence>
<dbReference type="PANTHER" id="PTHR30614:SF43">
    <property type="entry name" value="L-CYSTINE TRANSPORT SYSTEM PERMEASE PROTEIN TCYM"/>
    <property type="match status" value="1"/>
</dbReference>
<sequence length="113" mass="12783">MLKQLAVVIYLSFTRSTPLIVQLFLIYFGLPQLLLVAGIQINHWDRVLFVMMTFSLHTGAYLSEVFRSAYSSVGKDQLEAAYIGGDDRYTGLDQDHYPAGLSHCPAKPRKLHH</sequence>
<gene>
    <name evidence="9" type="ORF">BsIDN1_46760</name>
</gene>
<dbReference type="InterPro" id="IPR035906">
    <property type="entry name" value="MetI-like_sf"/>
</dbReference>
<dbReference type="SUPFAM" id="SSF161098">
    <property type="entry name" value="MetI-like"/>
    <property type="match status" value="1"/>
</dbReference>
<dbReference type="AlphaFoldDB" id="A0A5S9MDI9"/>
<name>A0A5S9MDI9_BACIA</name>
<reference evidence="9 10" key="1">
    <citation type="submission" date="2019-12" db="EMBL/GenBank/DDBJ databases">
        <title>Full genome sequence of a Bacillus safensis strain isolated from commercially available natto in Indonesia.</title>
        <authorList>
            <person name="Yoshida M."/>
            <person name="Uomi M."/>
            <person name="Waturangi D."/>
            <person name="Ekaputri J.J."/>
            <person name="Setiamarga D.H.E."/>
        </authorList>
    </citation>
    <scope>NUCLEOTIDE SEQUENCE [LARGE SCALE GENOMIC DNA]</scope>
    <source>
        <strain evidence="9 10">IDN1</strain>
    </source>
</reference>
<keyword evidence="4 7" id="KW-0812">Transmembrane</keyword>
<evidence type="ECO:0000256" key="5">
    <source>
        <dbReference type="ARBA" id="ARBA00022989"/>
    </source>
</evidence>
<feature type="transmembrane region" description="Helical" evidence="7">
    <location>
        <begin position="20"/>
        <end position="41"/>
    </location>
</feature>
<protein>
    <recommendedName>
        <fullName evidence="8">ABC transmembrane type-1 domain-containing protein</fullName>
    </recommendedName>
</protein>
<dbReference type="InterPro" id="IPR043429">
    <property type="entry name" value="ArtM/GltK/GlnP/TcyL/YhdX-like"/>
</dbReference>
<dbReference type="NCBIfam" id="TIGR01726">
    <property type="entry name" value="HEQRo_perm_3TM"/>
    <property type="match status" value="1"/>
</dbReference>
<dbReference type="InterPro" id="IPR000515">
    <property type="entry name" value="MetI-like"/>
</dbReference>
<dbReference type="Pfam" id="PF00528">
    <property type="entry name" value="BPD_transp_1"/>
    <property type="match status" value="1"/>
</dbReference>
<accession>A0A5S9MDI9</accession>
<dbReference type="GO" id="GO:0006865">
    <property type="term" value="P:amino acid transport"/>
    <property type="evidence" value="ECO:0007669"/>
    <property type="project" value="TreeGrafter"/>
</dbReference>
<evidence type="ECO:0000259" key="8">
    <source>
        <dbReference type="Pfam" id="PF00528"/>
    </source>
</evidence>